<accession>A0AAE1D1J9</accession>
<evidence type="ECO:0000313" key="1">
    <source>
        <dbReference type="EMBL" id="KAK3750599.1"/>
    </source>
</evidence>
<dbReference type="Proteomes" id="UP001283361">
    <property type="component" value="Unassembled WGS sequence"/>
</dbReference>
<comment type="caution">
    <text evidence="1">The sequence shown here is derived from an EMBL/GenBank/DDBJ whole genome shotgun (WGS) entry which is preliminary data.</text>
</comment>
<organism evidence="1 2">
    <name type="scientific">Elysia crispata</name>
    <name type="common">lettuce slug</name>
    <dbReference type="NCBI Taxonomy" id="231223"/>
    <lineage>
        <taxon>Eukaryota</taxon>
        <taxon>Metazoa</taxon>
        <taxon>Spiralia</taxon>
        <taxon>Lophotrochozoa</taxon>
        <taxon>Mollusca</taxon>
        <taxon>Gastropoda</taxon>
        <taxon>Heterobranchia</taxon>
        <taxon>Euthyneura</taxon>
        <taxon>Panpulmonata</taxon>
        <taxon>Sacoglossa</taxon>
        <taxon>Placobranchoidea</taxon>
        <taxon>Plakobranchidae</taxon>
        <taxon>Elysia</taxon>
    </lineage>
</organism>
<keyword evidence="2" id="KW-1185">Reference proteome</keyword>
<protein>
    <submittedName>
        <fullName evidence="1">Uncharacterized protein</fullName>
    </submittedName>
</protein>
<proteinExistence type="predicted"/>
<dbReference type="EMBL" id="JAWDGP010005868">
    <property type="protein sequence ID" value="KAK3750599.1"/>
    <property type="molecule type" value="Genomic_DNA"/>
</dbReference>
<gene>
    <name evidence="1" type="ORF">RRG08_007108</name>
</gene>
<name>A0AAE1D1J9_9GAST</name>
<sequence>MNEVRTCGHINDRSLDADRQFFVLSLLYKQHQHQVTVSDIVTILFRLSVADVGSPQSQAVRHNIYENSSTSDGGAQAYLQCPADLGLASSVHPQELLGWVMLADKFF</sequence>
<evidence type="ECO:0000313" key="2">
    <source>
        <dbReference type="Proteomes" id="UP001283361"/>
    </source>
</evidence>
<dbReference type="AlphaFoldDB" id="A0AAE1D1J9"/>
<reference evidence="1" key="1">
    <citation type="journal article" date="2023" name="G3 (Bethesda)">
        <title>A reference genome for the long-term kleptoplast-retaining sea slug Elysia crispata morphotype clarki.</title>
        <authorList>
            <person name="Eastman K.E."/>
            <person name="Pendleton A.L."/>
            <person name="Shaikh M.A."/>
            <person name="Suttiyut T."/>
            <person name="Ogas R."/>
            <person name="Tomko P."/>
            <person name="Gavelis G."/>
            <person name="Widhalm J.R."/>
            <person name="Wisecaver J.H."/>
        </authorList>
    </citation>
    <scope>NUCLEOTIDE SEQUENCE</scope>
    <source>
        <strain evidence="1">ECLA1</strain>
    </source>
</reference>